<evidence type="ECO:0000256" key="5">
    <source>
        <dbReference type="ARBA" id="ARBA00022989"/>
    </source>
</evidence>
<dbReference type="Proteomes" id="UP000183920">
    <property type="component" value="Unassembled WGS sequence"/>
</dbReference>
<reference evidence="15 17" key="3">
    <citation type="submission" date="2020-12" db="EMBL/GenBank/DDBJ databases">
        <title>Enhanced detection system for hospital associated transmission using whole genome sequencing surveillance.</title>
        <authorList>
            <person name="Harrison L.H."/>
            <person name="Van Tyne D."/>
            <person name="Marsh J.W."/>
            <person name="Griffith M.P."/>
            <person name="Snyder D.J."/>
            <person name="Cooper V.S."/>
            <person name="Mustapha M."/>
        </authorList>
    </citation>
    <scope>NUCLEOTIDE SEQUENCE [LARGE SCALE GENOMIC DNA]</scope>
    <source>
        <strain evidence="15 17">PR00195</strain>
    </source>
</reference>
<gene>
    <name evidence="14" type="primary">ppiD</name>
    <name evidence="14" type="ORF">BN1804_01628</name>
    <name evidence="15" type="ORF">JFQ69_08055</name>
</gene>
<dbReference type="Pfam" id="PF13145">
    <property type="entry name" value="Rotamase_2"/>
    <property type="match status" value="1"/>
</dbReference>
<evidence type="ECO:0000256" key="10">
    <source>
        <dbReference type="ARBA" id="ARBA00042775"/>
    </source>
</evidence>
<keyword evidence="2" id="KW-1003">Cell membrane</keyword>
<evidence type="ECO:0000259" key="13">
    <source>
        <dbReference type="PROSITE" id="PS50198"/>
    </source>
</evidence>
<accession>A0A379EIJ6</accession>
<evidence type="ECO:0000256" key="1">
    <source>
        <dbReference type="ARBA" id="ARBA00004382"/>
    </source>
</evidence>
<evidence type="ECO:0000256" key="6">
    <source>
        <dbReference type="ARBA" id="ARBA00023136"/>
    </source>
</evidence>
<keyword evidence="11" id="KW-0697">Rotamase</keyword>
<sequence>MMDNIRSTANNPFIKILLAVIILSFVLTGVGGYLFSSGVNDAAEVNGYKISRSQLEQAYQQRRAQLQQDMGENFAALASSEEGQKLIRQQALDLLINQALLDQFAQKLGISAGDQQIRDAIFALPYFQTNGKFDNKKYVDLLKGNNIDADAFAEGIRQNLINQQLKFSIQGTDFALDSEVKEFAGLMLQSRNVRLASLDIQPFLEKETASDEEVKAFYEQNNQMFIAPEQFKISYIQLNAQKDFNNINITDEEAKAYYDSNIDEFTTAGQKQYSILVLADEASAKEAEDELKKGADFVSLVKEKSIDSFSKKQNGSLGWITIGQELPELANASLTEKGQISEPVKISNGYAIFRLDDVKPSVVKPFDDVKTDLLAKMRENKAIDDFFALQQKVSQAASNDNDTLAPAAKAGNVTVVNTDWFDENNVPAPLNNEKLTQLIFGGSLVDENGPTGMNSDMVTLGNDSAFIVRVEGYKPSASQPLDKVRDQVVMLVKQQKASQAMNAEAQKLLAALKEGKGEEALKAANVSFGSEESIVHSSATDVVQTAIFSMPKPAEGKKEYGMTNVPGTKVVLIQLDSVTDGKPTSEQLEFMTNLYRAQMGEEALQLMLRDLKDNAKIEIFDKDYQ</sequence>
<accession>A0A0G4Q7A2</accession>
<keyword evidence="4 12" id="KW-0812">Transmembrane</keyword>
<keyword evidence="7" id="KW-0143">Chaperone</keyword>
<comment type="subcellular location">
    <subcellularLocation>
        <location evidence="1">Cell inner membrane</location>
        <topology evidence="1">Single-pass type II membrane protein</topology>
        <orientation evidence="1">Periplasmic side</orientation>
    </subcellularLocation>
</comment>
<dbReference type="AlphaFoldDB" id="A0A0G4Q7A2"/>
<keyword evidence="3" id="KW-0997">Cell inner membrane</keyword>
<proteinExistence type="inferred from homology"/>
<dbReference type="GeneID" id="76521860"/>
<evidence type="ECO:0000313" key="15">
    <source>
        <dbReference type="EMBL" id="MBJ2117609.1"/>
    </source>
</evidence>
<feature type="domain" description="PpiC" evidence="13">
    <location>
        <begin position="228"/>
        <end position="357"/>
    </location>
</feature>
<dbReference type="PANTHER" id="PTHR47529:SF1">
    <property type="entry name" value="PERIPLASMIC CHAPERONE PPID"/>
    <property type="match status" value="1"/>
</dbReference>
<evidence type="ECO:0000256" key="11">
    <source>
        <dbReference type="PROSITE-ProRule" id="PRU00278"/>
    </source>
</evidence>
<evidence type="ECO:0000256" key="12">
    <source>
        <dbReference type="SAM" id="Phobius"/>
    </source>
</evidence>
<organism evidence="14 16">
    <name type="scientific">Proteus penneri</name>
    <dbReference type="NCBI Taxonomy" id="102862"/>
    <lineage>
        <taxon>Bacteria</taxon>
        <taxon>Pseudomonadati</taxon>
        <taxon>Pseudomonadota</taxon>
        <taxon>Gammaproteobacteria</taxon>
        <taxon>Enterobacterales</taxon>
        <taxon>Morganellaceae</taxon>
        <taxon>Proteus</taxon>
    </lineage>
</organism>
<dbReference type="PANTHER" id="PTHR47529">
    <property type="entry name" value="PEPTIDYL-PROLYL CIS-TRANS ISOMERASE D"/>
    <property type="match status" value="1"/>
</dbReference>
<dbReference type="EMBL" id="CVRY01000003">
    <property type="protein sequence ID" value="CRL61753.1"/>
    <property type="molecule type" value="Genomic_DNA"/>
</dbReference>
<dbReference type="Pfam" id="PF13624">
    <property type="entry name" value="SurA_N_3"/>
    <property type="match status" value="1"/>
</dbReference>
<evidence type="ECO:0000256" key="2">
    <source>
        <dbReference type="ARBA" id="ARBA00022475"/>
    </source>
</evidence>
<dbReference type="SUPFAM" id="SSF54534">
    <property type="entry name" value="FKBP-like"/>
    <property type="match status" value="1"/>
</dbReference>
<evidence type="ECO:0000256" key="9">
    <source>
        <dbReference type="ARBA" id="ARBA00040743"/>
    </source>
</evidence>
<reference evidence="16" key="2">
    <citation type="submission" date="2015-06" db="EMBL/GenBank/DDBJ databases">
        <authorList>
            <person name="Urmite Genomes"/>
        </authorList>
    </citation>
    <scope>NUCLEOTIDE SEQUENCE [LARGE SCALE GENOMIC DNA]</scope>
    <source>
        <strain evidence="16">CSUR P1867</strain>
    </source>
</reference>
<evidence type="ECO:0000256" key="4">
    <source>
        <dbReference type="ARBA" id="ARBA00022692"/>
    </source>
</evidence>
<evidence type="ECO:0000256" key="3">
    <source>
        <dbReference type="ARBA" id="ARBA00022519"/>
    </source>
</evidence>
<dbReference type="GO" id="GO:0005886">
    <property type="term" value="C:plasma membrane"/>
    <property type="evidence" value="ECO:0007669"/>
    <property type="project" value="UniProtKB-SubCell"/>
</dbReference>
<evidence type="ECO:0000256" key="7">
    <source>
        <dbReference type="ARBA" id="ARBA00023186"/>
    </source>
</evidence>
<dbReference type="SUPFAM" id="SSF109998">
    <property type="entry name" value="Triger factor/SurA peptide-binding domain-like"/>
    <property type="match status" value="1"/>
</dbReference>
<dbReference type="InterPro" id="IPR046357">
    <property type="entry name" value="PPIase_dom_sf"/>
</dbReference>
<dbReference type="NCBIfam" id="NF008054">
    <property type="entry name" value="PRK10788.1"/>
    <property type="match status" value="1"/>
</dbReference>
<dbReference type="GO" id="GO:0003755">
    <property type="term" value="F:peptidyl-prolyl cis-trans isomerase activity"/>
    <property type="evidence" value="ECO:0007669"/>
    <property type="project" value="UniProtKB-KW"/>
</dbReference>
<evidence type="ECO:0000313" key="17">
    <source>
        <dbReference type="Proteomes" id="UP000619976"/>
    </source>
</evidence>
<dbReference type="InterPro" id="IPR052029">
    <property type="entry name" value="PpiD_chaperone"/>
</dbReference>
<comment type="similarity">
    <text evidence="8">Belongs to the PpiD chaperone family.</text>
</comment>
<dbReference type="Gene3D" id="3.10.50.40">
    <property type="match status" value="1"/>
</dbReference>
<evidence type="ECO:0000313" key="14">
    <source>
        <dbReference type="EMBL" id="CRL61753.1"/>
    </source>
</evidence>
<reference evidence="14" key="1">
    <citation type="submission" date="2015-06" db="EMBL/GenBank/DDBJ databases">
        <authorList>
            <person name="Urmite Genomes Urmite Genomes"/>
        </authorList>
    </citation>
    <scope>NUCLEOTIDE SEQUENCE [LARGE SCALE GENOMIC DNA]</scope>
    <source>
        <strain evidence="14">CSUR P1867</strain>
    </source>
</reference>
<dbReference type="EMBL" id="JAEKCB010000003">
    <property type="protein sequence ID" value="MBJ2117609.1"/>
    <property type="molecule type" value="Genomic_DNA"/>
</dbReference>
<keyword evidence="6 12" id="KW-0472">Membrane</keyword>
<evidence type="ECO:0000256" key="8">
    <source>
        <dbReference type="ARBA" id="ARBA00038408"/>
    </source>
</evidence>
<dbReference type="PROSITE" id="PS50198">
    <property type="entry name" value="PPIC_PPIASE_2"/>
    <property type="match status" value="1"/>
</dbReference>
<dbReference type="InterPro" id="IPR027304">
    <property type="entry name" value="Trigger_fact/SurA_dom_sf"/>
</dbReference>
<keyword evidence="17" id="KW-1185">Reference proteome</keyword>
<protein>
    <recommendedName>
        <fullName evidence="9">Periplasmic chaperone PpiD</fullName>
    </recommendedName>
    <alternativeName>
        <fullName evidence="10">Periplasmic folding chaperone</fullName>
    </alternativeName>
</protein>
<dbReference type="InterPro" id="IPR000297">
    <property type="entry name" value="PPIase_PpiC"/>
</dbReference>
<keyword evidence="5 12" id="KW-1133">Transmembrane helix</keyword>
<dbReference type="Proteomes" id="UP000619976">
    <property type="component" value="Unassembled WGS sequence"/>
</dbReference>
<feature type="transmembrane region" description="Helical" evidence="12">
    <location>
        <begin position="12"/>
        <end position="35"/>
    </location>
</feature>
<name>A0A0G4Q7A2_9GAMM</name>
<keyword evidence="11 14" id="KW-0413">Isomerase</keyword>
<dbReference type="RefSeq" id="WP_072063665.1">
    <property type="nucleotide sequence ID" value="NZ_CAXOKJ010000002.1"/>
</dbReference>
<evidence type="ECO:0000313" key="16">
    <source>
        <dbReference type="Proteomes" id="UP000183920"/>
    </source>
</evidence>
<dbReference type="Gene3D" id="1.10.4030.10">
    <property type="entry name" value="Porin chaperone SurA, peptide-binding domain"/>
    <property type="match status" value="1"/>
</dbReference>